<evidence type="ECO:0000313" key="1">
    <source>
        <dbReference type="EMBL" id="KAK2701875.1"/>
    </source>
</evidence>
<comment type="caution">
    <text evidence="1">The sequence shown here is derived from an EMBL/GenBank/DDBJ whole genome shotgun (WGS) entry which is preliminary data.</text>
</comment>
<accession>A0AA88H151</accession>
<organism evidence="1 2">
    <name type="scientific">Artemia franciscana</name>
    <name type="common">Brine shrimp</name>
    <name type="synonym">Artemia sanfranciscana</name>
    <dbReference type="NCBI Taxonomy" id="6661"/>
    <lineage>
        <taxon>Eukaryota</taxon>
        <taxon>Metazoa</taxon>
        <taxon>Ecdysozoa</taxon>
        <taxon>Arthropoda</taxon>
        <taxon>Crustacea</taxon>
        <taxon>Branchiopoda</taxon>
        <taxon>Anostraca</taxon>
        <taxon>Artemiidae</taxon>
        <taxon>Artemia</taxon>
    </lineage>
</organism>
<gene>
    <name evidence="1" type="ORF">QYM36_019473</name>
</gene>
<name>A0AA88H151_ARTSF</name>
<keyword evidence="2" id="KW-1185">Reference proteome</keyword>
<dbReference type="Proteomes" id="UP001187531">
    <property type="component" value="Unassembled WGS sequence"/>
</dbReference>
<sequence length="84" mass="8719">MTLPASRLTVPAPGLTLLAPRPILPAPEMTLPAPRPIFPAPEMTLPAPGPTVSDTLASSGLILALNNHPKRPCLPLDCPCLAPK</sequence>
<evidence type="ECO:0000313" key="2">
    <source>
        <dbReference type="Proteomes" id="UP001187531"/>
    </source>
</evidence>
<reference evidence="1" key="1">
    <citation type="submission" date="2023-07" db="EMBL/GenBank/DDBJ databases">
        <title>Chromosome-level genome assembly of Artemia franciscana.</title>
        <authorList>
            <person name="Jo E."/>
        </authorList>
    </citation>
    <scope>NUCLEOTIDE SEQUENCE</scope>
    <source>
        <tissue evidence="1">Whole body</tissue>
    </source>
</reference>
<dbReference type="EMBL" id="JAVRJZ010001296">
    <property type="protein sequence ID" value="KAK2701875.1"/>
    <property type="molecule type" value="Genomic_DNA"/>
</dbReference>
<protein>
    <submittedName>
        <fullName evidence="1">Uncharacterized protein</fullName>
    </submittedName>
</protein>
<proteinExistence type="predicted"/>
<dbReference type="AlphaFoldDB" id="A0AA88H151"/>